<name>A0ABN2HXV7_9ACTN</name>
<dbReference type="InterPro" id="IPR036894">
    <property type="entry name" value="YbaB-like_sf"/>
</dbReference>
<sequence>MFGEDRIAEQLSHVRERLAQRAESPGAQAEPILTEASDGRIKVTLGTDGRFERIKMTLSALKDGPEALVQQLTLAVNDALDQRAAQTGPTGPAPDMAAMNEEVARMQDASVRQFQDMSASISDLMTKLYGGR</sequence>
<keyword evidence="2" id="KW-1185">Reference proteome</keyword>
<evidence type="ECO:0000313" key="1">
    <source>
        <dbReference type="EMBL" id="GAA1695129.1"/>
    </source>
</evidence>
<dbReference type="SUPFAM" id="SSF82607">
    <property type="entry name" value="YbaB-like"/>
    <property type="match status" value="1"/>
</dbReference>
<comment type="caution">
    <text evidence="1">The sequence shown here is derived from an EMBL/GenBank/DDBJ whole genome shotgun (WGS) entry which is preliminary data.</text>
</comment>
<accession>A0ABN2HXV7</accession>
<reference evidence="1 2" key="1">
    <citation type="journal article" date="2019" name="Int. J. Syst. Evol. Microbiol.">
        <title>The Global Catalogue of Microorganisms (GCM) 10K type strain sequencing project: providing services to taxonomists for standard genome sequencing and annotation.</title>
        <authorList>
            <consortium name="The Broad Institute Genomics Platform"/>
            <consortium name="The Broad Institute Genome Sequencing Center for Infectious Disease"/>
            <person name="Wu L."/>
            <person name="Ma J."/>
        </authorList>
    </citation>
    <scope>NUCLEOTIDE SEQUENCE [LARGE SCALE GENOMIC DNA]</scope>
    <source>
        <strain evidence="1 2">JCM 16001</strain>
    </source>
</reference>
<evidence type="ECO:0008006" key="3">
    <source>
        <dbReference type="Google" id="ProtNLM"/>
    </source>
</evidence>
<gene>
    <name evidence="1" type="ORF">GCM10009830_48710</name>
</gene>
<dbReference type="Gene3D" id="3.30.1310.10">
    <property type="entry name" value="Nucleoid-associated protein YbaB-like domain"/>
    <property type="match status" value="1"/>
</dbReference>
<dbReference type="Proteomes" id="UP001499851">
    <property type="component" value="Unassembled WGS sequence"/>
</dbReference>
<dbReference type="RefSeq" id="WP_344492568.1">
    <property type="nucleotide sequence ID" value="NZ_BAAAQF010000034.1"/>
</dbReference>
<protein>
    <recommendedName>
        <fullName evidence="3">YbaB/EbfC family DNA-binding protein</fullName>
    </recommendedName>
</protein>
<dbReference type="EMBL" id="BAAAQF010000034">
    <property type="protein sequence ID" value="GAA1695129.1"/>
    <property type="molecule type" value="Genomic_DNA"/>
</dbReference>
<evidence type="ECO:0000313" key="2">
    <source>
        <dbReference type="Proteomes" id="UP001499851"/>
    </source>
</evidence>
<organism evidence="1 2">
    <name type="scientific">Glycomyces endophyticus</name>
    <dbReference type="NCBI Taxonomy" id="480996"/>
    <lineage>
        <taxon>Bacteria</taxon>
        <taxon>Bacillati</taxon>
        <taxon>Actinomycetota</taxon>
        <taxon>Actinomycetes</taxon>
        <taxon>Glycomycetales</taxon>
        <taxon>Glycomycetaceae</taxon>
        <taxon>Glycomyces</taxon>
    </lineage>
</organism>
<proteinExistence type="predicted"/>